<name>A0A3N4Q5C2_9BACT</name>
<proteinExistence type="predicted"/>
<dbReference type="EMBL" id="RPDH01000001">
    <property type="protein sequence ID" value="RPE12711.1"/>
    <property type="molecule type" value="Genomic_DNA"/>
</dbReference>
<sequence>MKIYPYLFLPAASFMLCQACHTAGRQPAGIQDTALYIRTGNPDTALAIFLYKDCYQYEYHAQREEYIRYETDHDKISHLYTSLWSQKPDYQARLQRLEANQEQFVKDARNAMHEQYRHYRSVSNDMIYHYLLGRKDPELKQLLLKISTDTAAPDEEKINALETLKGWQ</sequence>
<protein>
    <submittedName>
        <fullName evidence="1">Uncharacterized protein</fullName>
    </submittedName>
</protein>
<dbReference type="RefSeq" id="WP_123845224.1">
    <property type="nucleotide sequence ID" value="NZ_RPDH01000001.1"/>
</dbReference>
<gene>
    <name evidence="1" type="ORF">EGT74_03965</name>
</gene>
<reference evidence="1 2" key="1">
    <citation type="submission" date="2018-11" db="EMBL/GenBank/DDBJ databases">
        <title>Chitinophaga lutea sp.nov., isolate from arsenic contaminated soil.</title>
        <authorList>
            <person name="Zong Y."/>
        </authorList>
    </citation>
    <scope>NUCLEOTIDE SEQUENCE [LARGE SCALE GENOMIC DNA]</scope>
    <source>
        <strain evidence="1 2">ZY74</strain>
    </source>
</reference>
<evidence type="ECO:0000313" key="1">
    <source>
        <dbReference type="EMBL" id="RPE12711.1"/>
    </source>
</evidence>
<dbReference type="AlphaFoldDB" id="A0A3N4Q5C2"/>
<organism evidence="1 2">
    <name type="scientific">Chitinophaga lutea</name>
    <dbReference type="NCBI Taxonomy" id="2488634"/>
    <lineage>
        <taxon>Bacteria</taxon>
        <taxon>Pseudomonadati</taxon>
        <taxon>Bacteroidota</taxon>
        <taxon>Chitinophagia</taxon>
        <taxon>Chitinophagales</taxon>
        <taxon>Chitinophagaceae</taxon>
        <taxon>Chitinophaga</taxon>
    </lineage>
</organism>
<dbReference type="OrthoDB" id="659437at2"/>
<accession>A0A3N4Q5C2</accession>
<keyword evidence="2" id="KW-1185">Reference proteome</keyword>
<dbReference type="Proteomes" id="UP000278351">
    <property type="component" value="Unassembled WGS sequence"/>
</dbReference>
<evidence type="ECO:0000313" key="2">
    <source>
        <dbReference type="Proteomes" id="UP000278351"/>
    </source>
</evidence>
<comment type="caution">
    <text evidence="1">The sequence shown here is derived from an EMBL/GenBank/DDBJ whole genome shotgun (WGS) entry which is preliminary data.</text>
</comment>